<keyword evidence="2" id="KW-1185">Reference proteome</keyword>
<name>A0ACC2KYK1_PERAE</name>
<accession>A0ACC2KYK1</accession>
<dbReference type="EMBL" id="CM056819">
    <property type="protein sequence ID" value="KAJ8625858.1"/>
    <property type="molecule type" value="Genomic_DNA"/>
</dbReference>
<comment type="caution">
    <text evidence="1">The sequence shown here is derived from an EMBL/GenBank/DDBJ whole genome shotgun (WGS) entry which is preliminary data.</text>
</comment>
<organism evidence="1 2">
    <name type="scientific">Persea americana</name>
    <name type="common">Avocado</name>
    <dbReference type="NCBI Taxonomy" id="3435"/>
    <lineage>
        <taxon>Eukaryota</taxon>
        <taxon>Viridiplantae</taxon>
        <taxon>Streptophyta</taxon>
        <taxon>Embryophyta</taxon>
        <taxon>Tracheophyta</taxon>
        <taxon>Spermatophyta</taxon>
        <taxon>Magnoliopsida</taxon>
        <taxon>Magnoliidae</taxon>
        <taxon>Laurales</taxon>
        <taxon>Lauraceae</taxon>
        <taxon>Persea</taxon>
    </lineage>
</organism>
<reference evidence="1 2" key="1">
    <citation type="journal article" date="2022" name="Hortic Res">
        <title>A haplotype resolved chromosomal level avocado genome allows analysis of novel avocado genes.</title>
        <authorList>
            <person name="Nath O."/>
            <person name="Fletcher S.J."/>
            <person name="Hayward A."/>
            <person name="Shaw L.M."/>
            <person name="Masouleh A.K."/>
            <person name="Furtado A."/>
            <person name="Henry R.J."/>
            <person name="Mitter N."/>
        </authorList>
    </citation>
    <scope>NUCLEOTIDE SEQUENCE [LARGE SCALE GENOMIC DNA]</scope>
    <source>
        <strain evidence="2">cv. Hass</strain>
    </source>
</reference>
<proteinExistence type="predicted"/>
<gene>
    <name evidence="1" type="ORF">MRB53_034388</name>
</gene>
<protein>
    <submittedName>
        <fullName evidence="1">Uncharacterized protein</fullName>
    </submittedName>
</protein>
<sequence>MERNLSGFLIGVVGTAITLSAYSQSIFTSTQCIAIGLLVLMLGLLVKEESILTPSDSIQEGGRYQGDEVGTNELCRTDQQLPIAIKKPEAAEKRLCRRCSIKYSEKVKASSLSQHN</sequence>
<evidence type="ECO:0000313" key="1">
    <source>
        <dbReference type="EMBL" id="KAJ8625858.1"/>
    </source>
</evidence>
<evidence type="ECO:0000313" key="2">
    <source>
        <dbReference type="Proteomes" id="UP001234297"/>
    </source>
</evidence>
<dbReference type="Proteomes" id="UP001234297">
    <property type="component" value="Chromosome 11"/>
</dbReference>